<evidence type="ECO:0000256" key="6">
    <source>
        <dbReference type="ARBA" id="ARBA00023136"/>
    </source>
</evidence>
<evidence type="ECO:0000313" key="11">
    <source>
        <dbReference type="Proteomes" id="UP000516305"/>
    </source>
</evidence>
<dbReference type="InterPro" id="IPR025857">
    <property type="entry name" value="MacB_PCD"/>
</dbReference>
<dbReference type="Pfam" id="PF12704">
    <property type="entry name" value="MacB_PCD"/>
    <property type="match status" value="1"/>
</dbReference>
<dbReference type="PANTHER" id="PTHR30489">
    <property type="entry name" value="LIPOPROTEIN-RELEASING SYSTEM TRANSMEMBRANE PROTEIN LOLE"/>
    <property type="match status" value="1"/>
</dbReference>
<dbReference type="GO" id="GO:0098797">
    <property type="term" value="C:plasma membrane protein complex"/>
    <property type="evidence" value="ECO:0007669"/>
    <property type="project" value="TreeGrafter"/>
</dbReference>
<evidence type="ECO:0000259" key="9">
    <source>
        <dbReference type="Pfam" id="PF12704"/>
    </source>
</evidence>
<dbReference type="Proteomes" id="UP000516305">
    <property type="component" value="Chromosome"/>
</dbReference>
<name>A0A7H0VJM0_9FLAO</name>
<organism evidence="10 11">
    <name type="scientific">Croceimicrobium hydrocarbonivorans</name>
    <dbReference type="NCBI Taxonomy" id="2761580"/>
    <lineage>
        <taxon>Bacteria</taxon>
        <taxon>Pseudomonadati</taxon>
        <taxon>Bacteroidota</taxon>
        <taxon>Flavobacteriia</taxon>
        <taxon>Flavobacteriales</taxon>
        <taxon>Owenweeksiaceae</taxon>
        <taxon>Croceimicrobium</taxon>
    </lineage>
</organism>
<feature type="domain" description="ABC3 transporter permease C-terminal" evidence="8">
    <location>
        <begin position="269"/>
        <end position="399"/>
    </location>
</feature>
<evidence type="ECO:0000256" key="3">
    <source>
        <dbReference type="ARBA" id="ARBA00022475"/>
    </source>
</evidence>
<feature type="transmembrane region" description="Helical" evidence="7">
    <location>
        <begin position="371"/>
        <end position="389"/>
    </location>
</feature>
<evidence type="ECO:0000256" key="5">
    <source>
        <dbReference type="ARBA" id="ARBA00022989"/>
    </source>
</evidence>
<evidence type="ECO:0000259" key="8">
    <source>
        <dbReference type="Pfam" id="PF02687"/>
    </source>
</evidence>
<evidence type="ECO:0000256" key="7">
    <source>
        <dbReference type="SAM" id="Phobius"/>
    </source>
</evidence>
<evidence type="ECO:0000256" key="2">
    <source>
        <dbReference type="ARBA" id="ARBA00005236"/>
    </source>
</evidence>
<dbReference type="InterPro" id="IPR003838">
    <property type="entry name" value="ABC3_permease_C"/>
</dbReference>
<feature type="transmembrane region" description="Helical" evidence="7">
    <location>
        <begin position="20"/>
        <end position="43"/>
    </location>
</feature>
<keyword evidence="3" id="KW-1003">Cell membrane</keyword>
<evidence type="ECO:0000313" key="10">
    <source>
        <dbReference type="EMBL" id="QNR25918.1"/>
    </source>
</evidence>
<keyword evidence="6 7" id="KW-0472">Membrane</keyword>
<dbReference type="PANTHER" id="PTHR30489:SF0">
    <property type="entry name" value="LIPOPROTEIN-RELEASING SYSTEM TRANSMEMBRANE PROTEIN LOLE"/>
    <property type="match status" value="1"/>
</dbReference>
<dbReference type="KEGG" id="chyd:H4K34_08755"/>
<keyword evidence="11" id="KW-1185">Reference proteome</keyword>
<feature type="domain" description="MacB-like periplasmic core" evidence="9">
    <location>
        <begin position="19"/>
        <end position="232"/>
    </location>
</feature>
<sequence>MKTLFKIAWRNIWRNRLRSLVVIISIILGIWAGVFVSAFSFGLNDQRKVSMIRNQISHLQFHDPRWEEEPNVNYLISDAKAVESWLEQQKPEAYAFRLKTMGMAATAHFSGGVQIIGIQPEQESLLTGLGGRIDSGDYLNDKGRNPILVGEALAEKLEVKPGSRVILSFSDGAQNLVSASFKVKGLYHDVSSQIEKLNVYIRAEDLQSLLGLEADQYHEAALLLKDDNQVEAELSKAKEAFPQLLVESWKDLAPELAYADELMSQMLYIIIGIIMLALSFGIINTMLMAVLERRKELGMLMSVGMSKRRVFAMVIIETLLLALISGPLGIIAGYLSISSTAESGLNLAMFSDGLSSYGIGTIIYPSLPQSFYFGTAAIVFIMTLLAAIYPARHALKLNPVETMRTL</sequence>
<feature type="transmembrane region" description="Helical" evidence="7">
    <location>
        <begin position="266"/>
        <end position="290"/>
    </location>
</feature>
<evidence type="ECO:0000256" key="1">
    <source>
        <dbReference type="ARBA" id="ARBA00004651"/>
    </source>
</evidence>
<evidence type="ECO:0000256" key="4">
    <source>
        <dbReference type="ARBA" id="ARBA00022692"/>
    </source>
</evidence>
<keyword evidence="4 7" id="KW-0812">Transmembrane</keyword>
<dbReference type="AlphaFoldDB" id="A0A7H0VJM0"/>
<comment type="subcellular location">
    <subcellularLocation>
        <location evidence="1">Cell membrane</location>
        <topology evidence="1">Multi-pass membrane protein</topology>
    </subcellularLocation>
</comment>
<reference evidence="10 11" key="1">
    <citation type="submission" date="2020-08" db="EMBL/GenBank/DDBJ databases">
        <title>Croceimicrobium hydrocarbonivorans gen. nov., sp. nov., a novel marine bacterium isolated from a bacterial consortium that degrades polyethylene terephthalate.</title>
        <authorList>
            <person name="Liu R."/>
        </authorList>
    </citation>
    <scope>NUCLEOTIDE SEQUENCE [LARGE SCALE GENOMIC DNA]</scope>
    <source>
        <strain evidence="10 11">A20-9</strain>
    </source>
</reference>
<dbReference type="RefSeq" id="WP_210760444.1">
    <property type="nucleotide sequence ID" value="NZ_CP060139.1"/>
</dbReference>
<gene>
    <name evidence="10" type="ORF">H4K34_08755</name>
</gene>
<dbReference type="Pfam" id="PF02687">
    <property type="entry name" value="FtsX"/>
    <property type="match status" value="1"/>
</dbReference>
<accession>A0A7H0VJM0</accession>
<dbReference type="GO" id="GO:0044874">
    <property type="term" value="P:lipoprotein localization to outer membrane"/>
    <property type="evidence" value="ECO:0007669"/>
    <property type="project" value="TreeGrafter"/>
</dbReference>
<dbReference type="InterPro" id="IPR051447">
    <property type="entry name" value="Lipoprotein-release_system"/>
</dbReference>
<proteinExistence type="inferred from homology"/>
<protein>
    <submittedName>
        <fullName evidence="10">ABC transporter permease</fullName>
    </submittedName>
</protein>
<feature type="transmembrane region" description="Helical" evidence="7">
    <location>
        <begin position="310"/>
        <end position="337"/>
    </location>
</feature>
<dbReference type="EMBL" id="CP060139">
    <property type="protein sequence ID" value="QNR25918.1"/>
    <property type="molecule type" value="Genomic_DNA"/>
</dbReference>
<comment type="similarity">
    <text evidence="2">Belongs to the ABC-4 integral membrane protein family. LolC/E subfamily.</text>
</comment>
<keyword evidence="5 7" id="KW-1133">Transmembrane helix</keyword>